<name>A0A3M7B2T4_HORWE</name>
<accession>A0A3M7B2T4</accession>
<evidence type="ECO:0000313" key="3">
    <source>
        <dbReference type="Proteomes" id="UP000271337"/>
    </source>
</evidence>
<dbReference type="Proteomes" id="UP000271337">
    <property type="component" value="Unassembled WGS sequence"/>
</dbReference>
<dbReference type="EMBL" id="QWIM01000486">
    <property type="protein sequence ID" value="RMY34081.1"/>
    <property type="molecule type" value="Genomic_DNA"/>
</dbReference>
<evidence type="ECO:0000313" key="4">
    <source>
        <dbReference type="Proteomes" id="UP000276864"/>
    </source>
</evidence>
<organism evidence="2 4">
    <name type="scientific">Hortaea werneckii</name>
    <name type="common">Black yeast</name>
    <name type="synonym">Cladosporium werneckii</name>
    <dbReference type="NCBI Taxonomy" id="91943"/>
    <lineage>
        <taxon>Eukaryota</taxon>
        <taxon>Fungi</taxon>
        <taxon>Dikarya</taxon>
        <taxon>Ascomycota</taxon>
        <taxon>Pezizomycotina</taxon>
        <taxon>Dothideomycetes</taxon>
        <taxon>Dothideomycetidae</taxon>
        <taxon>Mycosphaerellales</taxon>
        <taxon>Teratosphaeriaceae</taxon>
        <taxon>Hortaea</taxon>
    </lineage>
</organism>
<evidence type="ECO:0000313" key="1">
    <source>
        <dbReference type="EMBL" id="RMY18630.1"/>
    </source>
</evidence>
<proteinExistence type="predicted"/>
<gene>
    <name evidence="2" type="ORF">D0866_05490</name>
    <name evidence="1" type="ORF">D0867_05197</name>
</gene>
<protein>
    <submittedName>
        <fullName evidence="2">Uncharacterized protein</fullName>
    </submittedName>
</protein>
<evidence type="ECO:0000313" key="2">
    <source>
        <dbReference type="EMBL" id="RMY34081.1"/>
    </source>
</evidence>
<dbReference type="Proteomes" id="UP000276864">
    <property type="component" value="Unassembled WGS sequence"/>
</dbReference>
<dbReference type="InterPro" id="IPR008929">
    <property type="entry name" value="Chondroitin_lyas"/>
</dbReference>
<comment type="caution">
    <text evidence="2">The sequence shown here is derived from an EMBL/GenBank/DDBJ whole genome shotgun (WGS) entry which is preliminary data.</text>
</comment>
<dbReference type="EMBL" id="QWIL01000456">
    <property type="protein sequence ID" value="RMY18630.1"/>
    <property type="molecule type" value="Genomic_DNA"/>
</dbReference>
<dbReference type="SUPFAM" id="SSF48230">
    <property type="entry name" value="Chondroitin AC/alginate lyase"/>
    <property type="match status" value="1"/>
</dbReference>
<reference evidence="3 4" key="1">
    <citation type="journal article" date="2018" name="BMC Genomics">
        <title>Genomic evidence for intraspecific hybridization in a clonal and extremely halotolerant yeast.</title>
        <authorList>
            <person name="Gostincar C."/>
            <person name="Stajich J.E."/>
            <person name="Zupancic J."/>
            <person name="Zalar P."/>
            <person name="Gunde-Cimerman N."/>
        </authorList>
    </citation>
    <scope>NUCLEOTIDE SEQUENCE [LARGE SCALE GENOMIC DNA]</scope>
    <source>
        <strain evidence="2 4">EXF-6651</strain>
        <strain evidence="1 3">EXF-6669</strain>
    </source>
</reference>
<sequence length="167" mass="18408">MLTDIFARFSPVGIFTDNRTMYNYARDYVLHSESNGALPFFSIANYTKEDSGSNLFAAYLNEILNGAKYAAKYNVNQSVPYTPYESFEGTQTVISPDSRADVRPGFELLVAHYGDIAGLNASWSAEYRDYVNENTELGVEGGGGDYSPNSGGYDALGYGTLMYRRSA</sequence>
<dbReference type="AlphaFoldDB" id="A0A3M7B2T4"/>
<dbReference type="OrthoDB" id="5302720at2759"/>